<accession>A0A6J4V8E4</accession>
<dbReference type="AlphaFoldDB" id="A0A6J4V8E4"/>
<proteinExistence type="predicted"/>
<dbReference type="EMBL" id="CADCWL010000145">
    <property type="protein sequence ID" value="CAA9571573.1"/>
    <property type="molecule type" value="Genomic_DNA"/>
</dbReference>
<gene>
    <name evidence="1" type="ORF">AVDCRST_MAG19-2827</name>
</gene>
<evidence type="ECO:0000313" key="1">
    <source>
        <dbReference type="EMBL" id="CAA9571573.1"/>
    </source>
</evidence>
<organism evidence="1">
    <name type="scientific">uncultured Thermomicrobiales bacterium</name>
    <dbReference type="NCBI Taxonomy" id="1645740"/>
    <lineage>
        <taxon>Bacteria</taxon>
        <taxon>Pseudomonadati</taxon>
        <taxon>Thermomicrobiota</taxon>
        <taxon>Thermomicrobia</taxon>
        <taxon>Thermomicrobiales</taxon>
        <taxon>environmental samples</taxon>
    </lineage>
</organism>
<name>A0A6J4V8E4_9BACT</name>
<reference evidence="1" key="1">
    <citation type="submission" date="2020-02" db="EMBL/GenBank/DDBJ databases">
        <authorList>
            <person name="Meier V. D."/>
        </authorList>
    </citation>
    <scope>NUCLEOTIDE SEQUENCE</scope>
    <source>
        <strain evidence="1">AVDCRST_MAG19</strain>
    </source>
</reference>
<protein>
    <submittedName>
        <fullName evidence="1">Uncharacterized protein</fullName>
    </submittedName>
</protein>
<sequence>MVHEIAETANDLYSTYDERGVRVGLGIVQPLTVVPPGDTAAVRKTDVEC</sequence>